<name>A0A0R3Q349_9BILA</name>
<dbReference type="InterPro" id="IPR029006">
    <property type="entry name" value="ADF-H/Gelsolin-like_dom_sf"/>
</dbReference>
<dbReference type="GO" id="GO:0051015">
    <property type="term" value="F:actin filament binding"/>
    <property type="evidence" value="ECO:0007669"/>
    <property type="project" value="InterPro"/>
</dbReference>
<accession>A0A0R3Q349</accession>
<dbReference type="STRING" id="42155.A0A0R3Q349"/>
<dbReference type="CDD" id="cd11290">
    <property type="entry name" value="gelsolin_S1_like"/>
    <property type="match status" value="1"/>
</dbReference>
<dbReference type="GO" id="GO:0008154">
    <property type="term" value="P:actin polymerization or depolymerization"/>
    <property type="evidence" value="ECO:0007669"/>
    <property type="project" value="TreeGrafter"/>
</dbReference>
<dbReference type="AlphaFoldDB" id="A0A0R3Q349"/>
<dbReference type="GO" id="GO:0051016">
    <property type="term" value="P:barbed-end actin filament capping"/>
    <property type="evidence" value="ECO:0007669"/>
    <property type="project" value="TreeGrafter"/>
</dbReference>
<sequence>MATSGTQLKDVGKQRGLEIWRIKNFALEKLSSDQLGSFYVGDSYVLLYTKNPGEWNVHFWLGNETTQDEQGAAAIITVEIDDALNGLPVQYREISRTIIFLLFLMAEIFGVIKSNSILIQLQVQGHESSLFLSYFKDGIRYLKGGVASGFTHVTDKYENWRPKLFQCKGKRNVRCKEVECKGESLNLGDVFILDCGLKIYVWMPPASGRLEKIKGMDQARSIRDRERIGKPEIIVLDSDWNTNDEFWRILGGKEKVKPTEAGGEDENYWQTTNNQLTLWRVSDEMGKMSVKMVSKGNFQYSQLESKDAFILDTYNGGIYVWIGKKCSPNERKKAMAYAIKYIELQGKSKNTQVVRVLEGAEPVAFTQWASSWESPKKTPLFIPKLYQCSDQNGRLTIEEICNYTQKDLDGDDVMILDTMKVIYVWIGAGANEQEKKLADNIANVCSQLFKPFLQFTLMLRMINSRNTSLLKISKSDLEISLPKLFLNPTIRSDIISFSLLHLPYLG</sequence>
<dbReference type="Gene3D" id="3.40.20.10">
    <property type="entry name" value="Severin"/>
    <property type="match status" value="4"/>
</dbReference>
<protein>
    <submittedName>
        <fullName evidence="5">Gelsolin-like domain-containing protein</fullName>
    </submittedName>
</protein>
<keyword evidence="1" id="KW-0677">Repeat</keyword>
<evidence type="ECO:0000256" key="1">
    <source>
        <dbReference type="ARBA" id="ARBA00022737"/>
    </source>
</evidence>
<proteinExistence type="predicted"/>
<dbReference type="GO" id="GO:0051014">
    <property type="term" value="P:actin filament severing"/>
    <property type="evidence" value="ECO:0007669"/>
    <property type="project" value="TreeGrafter"/>
</dbReference>
<reference evidence="3 4" key="2">
    <citation type="submission" date="2018-11" db="EMBL/GenBank/DDBJ databases">
        <authorList>
            <consortium name="Pathogen Informatics"/>
        </authorList>
    </citation>
    <scope>NUCLEOTIDE SEQUENCE [LARGE SCALE GENOMIC DNA]</scope>
</reference>
<dbReference type="PRINTS" id="PR00597">
    <property type="entry name" value="GELSOLIN"/>
</dbReference>
<dbReference type="Proteomes" id="UP000280834">
    <property type="component" value="Unassembled WGS sequence"/>
</dbReference>
<dbReference type="WBParaSite" id="BTMF_0000071101-mRNA-1">
    <property type="protein sequence ID" value="BTMF_0000071101-mRNA-1"/>
    <property type="gene ID" value="BTMF_0000071101"/>
</dbReference>
<dbReference type="GO" id="GO:0015629">
    <property type="term" value="C:actin cytoskeleton"/>
    <property type="evidence" value="ECO:0007669"/>
    <property type="project" value="TreeGrafter"/>
</dbReference>
<dbReference type="Pfam" id="PF00626">
    <property type="entry name" value="Gelsolin"/>
    <property type="match status" value="4"/>
</dbReference>
<dbReference type="InterPro" id="IPR007123">
    <property type="entry name" value="Gelsolin-like_dom"/>
</dbReference>
<dbReference type="CDD" id="cd11289">
    <property type="entry name" value="gelsolin_S2_like"/>
    <property type="match status" value="1"/>
</dbReference>
<reference evidence="5" key="1">
    <citation type="submission" date="2017-02" db="UniProtKB">
        <authorList>
            <consortium name="WormBaseParasite"/>
        </authorList>
    </citation>
    <scope>IDENTIFICATION</scope>
</reference>
<dbReference type="GO" id="GO:0005737">
    <property type="term" value="C:cytoplasm"/>
    <property type="evidence" value="ECO:0007669"/>
    <property type="project" value="TreeGrafter"/>
</dbReference>
<evidence type="ECO:0000313" key="5">
    <source>
        <dbReference type="WBParaSite" id="BTMF_0000071101-mRNA-1"/>
    </source>
</evidence>
<organism evidence="5">
    <name type="scientific">Brugia timori</name>
    <dbReference type="NCBI Taxonomy" id="42155"/>
    <lineage>
        <taxon>Eukaryota</taxon>
        <taxon>Metazoa</taxon>
        <taxon>Ecdysozoa</taxon>
        <taxon>Nematoda</taxon>
        <taxon>Chromadorea</taxon>
        <taxon>Rhabditida</taxon>
        <taxon>Spirurina</taxon>
        <taxon>Spiruromorpha</taxon>
        <taxon>Filarioidea</taxon>
        <taxon>Onchocercidae</taxon>
        <taxon>Brugia</taxon>
    </lineage>
</organism>
<keyword evidence="4" id="KW-1185">Reference proteome</keyword>
<dbReference type="GO" id="GO:0005546">
    <property type="term" value="F:phosphatidylinositol-4,5-bisphosphate binding"/>
    <property type="evidence" value="ECO:0007669"/>
    <property type="project" value="TreeGrafter"/>
</dbReference>
<feature type="domain" description="Gelsolin-like" evidence="2">
    <location>
        <begin position="173"/>
        <end position="237"/>
    </location>
</feature>
<dbReference type="EMBL" id="UZAG01000024">
    <property type="protein sequence ID" value="VDO06697.1"/>
    <property type="molecule type" value="Genomic_DNA"/>
</dbReference>
<feature type="domain" description="Gelsolin-like" evidence="2">
    <location>
        <begin position="291"/>
        <end position="365"/>
    </location>
</feature>
<evidence type="ECO:0000313" key="3">
    <source>
        <dbReference type="EMBL" id="VDO06697.1"/>
    </source>
</evidence>
<evidence type="ECO:0000259" key="2">
    <source>
        <dbReference type="Pfam" id="PF00626"/>
    </source>
</evidence>
<evidence type="ECO:0000313" key="4">
    <source>
        <dbReference type="Proteomes" id="UP000280834"/>
    </source>
</evidence>
<dbReference type="InterPro" id="IPR007122">
    <property type="entry name" value="Villin/Gelsolin"/>
</dbReference>
<feature type="domain" description="Gelsolin-like" evidence="2">
    <location>
        <begin position="402"/>
        <end position="438"/>
    </location>
</feature>
<dbReference type="CDD" id="cd11292">
    <property type="entry name" value="gelsolin_S3_like"/>
    <property type="match status" value="1"/>
</dbReference>
<dbReference type="PANTHER" id="PTHR11977">
    <property type="entry name" value="VILLIN"/>
    <property type="match status" value="1"/>
</dbReference>
<dbReference type="SUPFAM" id="SSF55753">
    <property type="entry name" value="Actin depolymerizing proteins"/>
    <property type="match status" value="4"/>
</dbReference>
<dbReference type="SMART" id="SM00262">
    <property type="entry name" value="GEL"/>
    <property type="match status" value="4"/>
</dbReference>
<dbReference type="PANTHER" id="PTHR11977:SF123">
    <property type="entry name" value="GELSOLIN"/>
    <property type="match status" value="1"/>
</dbReference>
<gene>
    <name evidence="3" type="ORF">BTMF_LOCUS81</name>
</gene>
<feature type="domain" description="Gelsolin-like" evidence="2">
    <location>
        <begin position="36"/>
        <end position="93"/>
    </location>
</feature>